<dbReference type="PANTHER" id="PTHR43766:SF1">
    <property type="entry name" value="TRYPTOPHAN--TRNA LIGASE, MITOCHONDRIAL"/>
    <property type="match status" value="1"/>
</dbReference>
<evidence type="ECO:0000256" key="7">
    <source>
        <dbReference type="ARBA" id="ARBA00023146"/>
    </source>
</evidence>
<proteinExistence type="inferred from homology"/>
<evidence type="ECO:0000256" key="1">
    <source>
        <dbReference type="ARBA" id="ARBA00005594"/>
    </source>
</evidence>
<organism evidence="11 12">
    <name type="scientific">Geodia barretti</name>
    <name type="common">Barrett's horny sponge</name>
    <dbReference type="NCBI Taxonomy" id="519541"/>
    <lineage>
        <taxon>Eukaryota</taxon>
        <taxon>Metazoa</taxon>
        <taxon>Porifera</taxon>
        <taxon>Demospongiae</taxon>
        <taxon>Heteroscleromorpha</taxon>
        <taxon>Tetractinellida</taxon>
        <taxon>Astrophorina</taxon>
        <taxon>Geodiidae</taxon>
        <taxon>Geodia</taxon>
    </lineage>
</organism>
<evidence type="ECO:0000256" key="5">
    <source>
        <dbReference type="ARBA" id="ARBA00022840"/>
    </source>
</evidence>
<dbReference type="InterPro" id="IPR050203">
    <property type="entry name" value="Trp-tRNA_synthetase"/>
</dbReference>
<dbReference type="FunFam" id="1.10.240.10:FF:000005">
    <property type="entry name" value="Tryptophan--tRNA ligase"/>
    <property type="match status" value="1"/>
</dbReference>
<dbReference type="AlphaFoldDB" id="A0AA35STU1"/>
<dbReference type="Gene3D" id="1.10.240.10">
    <property type="entry name" value="Tyrosyl-Transfer RNA Synthetase"/>
    <property type="match status" value="1"/>
</dbReference>
<accession>A0AA35STU1</accession>
<evidence type="ECO:0000313" key="12">
    <source>
        <dbReference type="Proteomes" id="UP001174909"/>
    </source>
</evidence>
<evidence type="ECO:0000256" key="10">
    <source>
        <dbReference type="RuleBase" id="RU363036"/>
    </source>
</evidence>
<sequence length="305" mass="34473">MIKPALELAKDFQALYFIADYHALTTVRDKKQLTHLTHQATATWLALGLNPDDVIFYRQSDIPEVFELAWVLSCFTTKGLLNRAHAYKPRGREEDKNINAGLFTYPVLMAADILLFGTHIVPVGFDQQQHLEITRDVALTFNGNYGDVLVIPQAVIREDVMTIPGIDGRKMSKSYNNVIPIFAPANEVRKPVMRIVTDSKRPEEPKDPDECNIFAIYRHLADADAVEAKRKLYLEGGLAYGEMKKELFALLETTFSEQRDRYNALMDNPDELDKILEKGAEKARDIAGPILARVRKAVGVSIEIR</sequence>
<dbReference type="Pfam" id="PF00579">
    <property type="entry name" value="tRNA-synt_1b"/>
    <property type="match status" value="1"/>
</dbReference>
<comment type="caution">
    <text evidence="11">The sequence shown here is derived from an EMBL/GenBank/DDBJ whole genome shotgun (WGS) entry which is preliminary data.</text>
</comment>
<keyword evidence="3 10" id="KW-0436">Ligase</keyword>
<dbReference type="InterPro" id="IPR002306">
    <property type="entry name" value="Trp-tRNA-ligase"/>
</dbReference>
<evidence type="ECO:0000256" key="8">
    <source>
        <dbReference type="ARBA" id="ARBA00030268"/>
    </source>
</evidence>
<dbReference type="NCBIfam" id="TIGR00233">
    <property type="entry name" value="trpS"/>
    <property type="match status" value="1"/>
</dbReference>
<comment type="similarity">
    <text evidence="1 10">Belongs to the class-I aminoacyl-tRNA synthetase family.</text>
</comment>
<dbReference type="PRINTS" id="PR01039">
    <property type="entry name" value="TRNASYNTHTRP"/>
</dbReference>
<dbReference type="EC" id="6.1.1.2" evidence="2"/>
<dbReference type="EMBL" id="CASHTH010002784">
    <property type="protein sequence ID" value="CAI8035238.1"/>
    <property type="molecule type" value="Genomic_DNA"/>
</dbReference>
<keyword evidence="6 10" id="KW-0648">Protein biosynthesis</keyword>
<dbReference type="Proteomes" id="UP001174909">
    <property type="component" value="Unassembled WGS sequence"/>
</dbReference>
<dbReference type="InterPro" id="IPR014729">
    <property type="entry name" value="Rossmann-like_a/b/a_fold"/>
</dbReference>
<keyword evidence="7 10" id="KW-0030">Aminoacyl-tRNA synthetase</keyword>
<keyword evidence="5 10" id="KW-0067">ATP-binding</keyword>
<evidence type="ECO:0000313" key="11">
    <source>
        <dbReference type="EMBL" id="CAI8035238.1"/>
    </source>
</evidence>
<evidence type="ECO:0000256" key="9">
    <source>
        <dbReference type="ARBA" id="ARBA00049929"/>
    </source>
</evidence>
<dbReference type="PANTHER" id="PTHR43766">
    <property type="entry name" value="TRYPTOPHAN--TRNA LIGASE, MITOCHONDRIAL"/>
    <property type="match status" value="1"/>
</dbReference>
<keyword evidence="12" id="KW-1185">Reference proteome</keyword>
<dbReference type="Gene3D" id="3.40.50.620">
    <property type="entry name" value="HUPs"/>
    <property type="match status" value="1"/>
</dbReference>
<gene>
    <name evidence="11" type="ORF">GBAR_LOCUS19782</name>
</gene>
<evidence type="ECO:0000256" key="4">
    <source>
        <dbReference type="ARBA" id="ARBA00022741"/>
    </source>
</evidence>
<evidence type="ECO:0000256" key="3">
    <source>
        <dbReference type="ARBA" id="ARBA00022598"/>
    </source>
</evidence>
<protein>
    <recommendedName>
        <fullName evidence="2">tryptophan--tRNA ligase</fullName>
        <ecNumber evidence="2">6.1.1.2</ecNumber>
    </recommendedName>
    <alternativeName>
        <fullName evidence="8">Tryptophanyl-tRNA synthetase</fullName>
    </alternativeName>
</protein>
<dbReference type="InterPro" id="IPR002305">
    <property type="entry name" value="aa-tRNA-synth_Ic"/>
</dbReference>
<dbReference type="GO" id="GO:0004830">
    <property type="term" value="F:tryptophan-tRNA ligase activity"/>
    <property type="evidence" value="ECO:0007669"/>
    <property type="project" value="UniProtKB-EC"/>
</dbReference>
<dbReference type="SUPFAM" id="SSF52374">
    <property type="entry name" value="Nucleotidylyl transferase"/>
    <property type="match status" value="1"/>
</dbReference>
<keyword evidence="4 10" id="KW-0547">Nucleotide-binding</keyword>
<dbReference type="CDD" id="cd00806">
    <property type="entry name" value="TrpRS_core"/>
    <property type="match status" value="1"/>
</dbReference>
<dbReference type="GO" id="GO:0005524">
    <property type="term" value="F:ATP binding"/>
    <property type="evidence" value="ECO:0007669"/>
    <property type="project" value="UniProtKB-KW"/>
</dbReference>
<comment type="catalytic activity">
    <reaction evidence="9">
        <text>tRNA(Trp) + L-tryptophan + ATP = L-tryptophyl-tRNA(Trp) + AMP + diphosphate + H(+)</text>
        <dbReference type="Rhea" id="RHEA:24080"/>
        <dbReference type="Rhea" id="RHEA-COMP:9671"/>
        <dbReference type="Rhea" id="RHEA-COMP:9705"/>
        <dbReference type="ChEBI" id="CHEBI:15378"/>
        <dbReference type="ChEBI" id="CHEBI:30616"/>
        <dbReference type="ChEBI" id="CHEBI:33019"/>
        <dbReference type="ChEBI" id="CHEBI:57912"/>
        <dbReference type="ChEBI" id="CHEBI:78442"/>
        <dbReference type="ChEBI" id="CHEBI:78535"/>
        <dbReference type="ChEBI" id="CHEBI:456215"/>
        <dbReference type="EC" id="6.1.1.2"/>
    </reaction>
</comment>
<name>A0AA35STU1_GEOBA</name>
<evidence type="ECO:0000256" key="2">
    <source>
        <dbReference type="ARBA" id="ARBA00013161"/>
    </source>
</evidence>
<dbReference type="GO" id="GO:0006436">
    <property type="term" value="P:tryptophanyl-tRNA aminoacylation"/>
    <property type="evidence" value="ECO:0007669"/>
    <property type="project" value="InterPro"/>
</dbReference>
<evidence type="ECO:0000256" key="6">
    <source>
        <dbReference type="ARBA" id="ARBA00022917"/>
    </source>
</evidence>
<dbReference type="GO" id="GO:0005829">
    <property type="term" value="C:cytosol"/>
    <property type="evidence" value="ECO:0007669"/>
    <property type="project" value="TreeGrafter"/>
</dbReference>
<reference evidence="11" key="1">
    <citation type="submission" date="2023-03" db="EMBL/GenBank/DDBJ databases">
        <authorList>
            <person name="Steffen K."/>
            <person name="Cardenas P."/>
        </authorList>
    </citation>
    <scope>NUCLEOTIDE SEQUENCE</scope>
</reference>